<dbReference type="InterPro" id="IPR002117">
    <property type="entry name" value="p53_tumour_suppressor"/>
</dbReference>
<dbReference type="InterPro" id="IPR036674">
    <property type="entry name" value="p53_tetramer_sf"/>
</dbReference>
<dbReference type="EMBL" id="CAWYQH010000001">
    <property type="protein sequence ID" value="CAK8671395.1"/>
    <property type="molecule type" value="Genomic_DNA"/>
</dbReference>
<keyword evidence="16" id="KW-1185">Reference proteome</keyword>
<evidence type="ECO:0000256" key="6">
    <source>
        <dbReference type="ARBA" id="ARBA00022833"/>
    </source>
</evidence>
<feature type="domain" description="p53 DNA-binding" evidence="13">
    <location>
        <begin position="122"/>
        <end position="313"/>
    </location>
</feature>
<dbReference type="InterPro" id="IPR010991">
    <property type="entry name" value="p53_tetrameristn"/>
</dbReference>
<keyword evidence="11" id="KW-0539">Nucleus</keyword>
<dbReference type="InterPro" id="IPR008967">
    <property type="entry name" value="p53-like_TF_DNA-bd_sf"/>
</dbReference>
<evidence type="ECO:0000256" key="1">
    <source>
        <dbReference type="ARBA" id="ARBA00001947"/>
    </source>
</evidence>
<comment type="caution">
    <text evidence="15">The sequence shown here is derived from an EMBL/GenBank/DDBJ whole genome shotgun (WGS) entry which is preliminary data.</text>
</comment>
<feature type="region of interest" description="Disordered" evidence="12">
    <location>
        <begin position="458"/>
        <end position="554"/>
    </location>
</feature>
<feature type="compositionally biased region" description="Low complexity" evidence="12">
    <location>
        <begin position="458"/>
        <end position="484"/>
    </location>
</feature>
<dbReference type="CDD" id="cd08367">
    <property type="entry name" value="P53"/>
    <property type="match status" value="1"/>
</dbReference>
<dbReference type="Pfam" id="PF07710">
    <property type="entry name" value="P53_tetramer"/>
    <property type="match status" value="1"/>
</dbReference>
<feature type="compositionally biased region" description="Polar residues" evidence="12">
    <location>
        <begin position="317"/>
        <end position="327"/>
    </location>
</feature>
<evidence type="ECO:0008006" key="17">
    <source>
        <dbReference type="Google" id="ProtNLM"/>
    </source>
</evidence>
<evidence type="ECO:0000259" key="14">
    <source>
        <dbReference type="Pfam" id="PF07710"/>
    </source>
</evidence>
<keyword evidence="5" id="KW-0479">Metal-binding</keyword>
<keyword evidence="9" id="KW-0010">Activator</keyword>
<evidence type="ECO:0000256" key="3">
    <source>
        <dbReference type="ARBA" id="ARBA00006167"/>
    </source>
</evidence>
<keyword evidence="6" id="KW-0862">Zinc</keyword>
<keyword evidence="8" id="KW-0238">DNA-binding</keyword>
<evidence type="ECO:0000313" key="16">
    <source>
        <dbReference type="Proteomes" id="UP001642483"/>
    </source>
</evidence>
<feature type="compositionally biased region" description="Polar residues" evidence="12">
    <location>
        <begin position="519"/>
        <end position="541"/>
    </location>
</feature>
<dbReference type="SUPFAM" id="SSF49417">
    <property type="entry name" value="p53-like transcription factors"/>
    <property type="match status" value="1"/>
</dbReference>
<dbReference type="Pfam" id="PF00870">
    <property type="entry name" value="P53"/>
    <property type="match status" value="1"/>
</dbReference>
<evidence type="ECO:0000256" key="12">
    <source>
        <dbReference type="SAM" id="MobiDB-lite"/>
    </source>
</evidence>
<evidence type="ECO:0000256" key="11">
    <source>
        <dbReference type="ARBA" id="ARBA00023242"/>
    </source>
</evidence>
<feature type="compositionally biased region" description="Basic and acidic residues" evidence="12">
    <location>
        <begin position="606"/>
        <end position="616"/>
    </location>
</feature>
<comment type="subcellular location">
    <subcellularLocation>
        <location evidence="2">Nucleus</location>
    </subcellularLocation>
</comment>
<evidence type="ECO:0000259" key="13">
    <source>
        <dbReference type="Pfam" id="PF00870"/>
    </source>
</evidence>
<feature type="region of interest" description="Disordered" evidence="12">
    <location>
        <begin position="306"/>
        <end position="335"/>
    </location>
</feature>
<organism evidence="15 16">
    <name type="scientific">Clavelina lepadiformis</name>
    <name type="common">Light-bulb sea squirt</name>
    <name type="synonym">Ascidia lepadiformis</name>
    <dbReference type="NCBI Taxonomy" id="159417"/>
    <lineage>
        <taxon>Eukaryota</taxon>
        <taxon>Metazoa</taxon>
        <taxon>Chordata</taxon>
        <taxon>Tunicata</taxon>
        <taxon>Ascidiacea</taxon>
        <taxon>Aplousobranchia</taxon>
        <taxon>Clavelinidae</taxon>
        <taxon>Clavelina</taxon>
    </lineage>
</organism>
<feature type="domain" description="p53 tetramerisation" evidence="14">
    <location>
        <begin position="351"/>
        <end position="393"/>
    </location>
</feature>
<comment type="similarity">
    <text evidence="3">Belongs to the p53 family.</text>
</comment>
<evidence type="ECO:0000313" key="15">
    <source>
        <dbReference type="EMBL" id="CAK8671395.1"/>
    </source>
</evidence>
<sequence length="654" mass="72307">MYTAVKDTKDFMKVEQMEMHGLVLPASAHNSLRSSGYQCNNFTNGNGIMRSYSGDLTQQINQPTTLSSINPMGLHPQMQYQSSSPNGGDGGSSTHNSPFTPSPPQGFDYPTSPHVKPSIPSNTDYPGDYGFQINFGETTESAPKSAQYTYSPSLNKLFVKMNVTCPIRFKCERPPPMNSIVRAIPVFKRPEHVTDIVTRCPNHRIPDEHQYLGRSGHLIRAEMPDDRHVRYDVASDHRESVSVLYERPQVGAEFTTVLYKFMCLSSCVGGINRRPLLTVFVLENAEGQVLGRRVVEVRICSCPGRDRSQEEKRKTVDTSMNQGNGQDKTGKRPYKNLHTSMELVQSNSAKKKRSSPGSGDQEEFILRIRGREKYLMLKRVKEALDLMEYVTPQQQEAYRNKENQEEASLRQLTTDARLFSSIPSQPEASSNPSTSSNIATHFSVADPIVSDVTSVSTSSMLTPSHSNQPLTATPTGSLSTPPLTEFSQTSASDPAPDFPQHGNYWTVDASQLGCDVPDQSGSQVAETLEAQPSTSWSQNFAGASKPASDGLTLNREPSSLARECSGLSTLSFSSQSSEPAIGRYITRILLRQTVSLNRGTNSNDWKLNDDKPEEPLLRLPTMKSERFDEEDDDVIPTSSSASTEKSSRSDLNFV</sequence>
<comment type="cofactor">
    <cofactor evidence="1">
        <name>Zn(2+)</name>
        <dbReference type="ChEBI" id="CHEBI:29105"/>
    </cofactor>
</comment>
<keyword evidence="4" id="KW-0053">Apoptosis</keyword>
<proteinExistence type="inferred from homology"/>
<protein>
    <recommendedName>
        <fullName evidence="17">Cellular tumor antigen p53</fullName>
    </recommendedName>
</protein>
<accession>A0ABP0EVH2</accession>
<name>A0ABP0EVH2_CLALP</name>
<dbReference type="PRINTS" id="PR00386">
    <property type="entry name" value="P53SUPPRESSR"/>
</dbReference>
<dbReference type="PANTHER" id="PTHR11447">
    <property type="entry name" value="CELLULAR TUMOR ANTIGEN P53"/>
    <property type="match status" value="1"/>
</dbReference>
<feature type="region of interest" description="Disordered" evidence="12">
    <location>
        <begin position="599"/>
        <end position="654"/>
    </location>
</feature>
<feature type="region of interest" description="Disordered" evidence="12">
    <location>
        <begin position="65"/>
        <end position="134"/>
    </location>
</feature>
<dbReference type="Gene3D" id="2.60.40.720">
    <property type="match status" value="1"/>
</dbReference>
<evidence type="ECO:0000256" key="8">
    <source>
        <dbReference type="ARBA" id="ARBA00023125"/>
    </source>
</evidence>
<dbReference type="SUPFAM" id="SSF47719">
    <property type="entry name" value="p53 tetramerization domain"/>
    <property type="match status" value="1"/>
</dbReference>
<dbReference type="InterPro" id="IPR012346">
    <property type="entry name" value="p53/RUNT-type_TF_DNA-bd_sf"/>
</dbReference>
<dbReference type="PANTHER" id="PTHR11447:SF16">
    <property type="entry name" value="P53 PROTEIN LONG FORM VARIANT 1"/>
    <property type="match status" value="1"/>
</dbReference>
<evidence type="ECO:0000256" key="5">
    <source>
        <dbReference type="ARBA" id="ARBA00022723"/>
    </source>
</evidence>
<keyword evidence="10" id="KW-0804">Transcription</keyword>
<reference evidence="15 16" key="1">
    <citation type="submission" date="2024-02" db="EMBL/GenBank/DDBJ databases">
        <authorList>
            <person name="Daric V."/>
            <person name="Darras S."/>
        </authorList>
    </citation>
    <scope>NUCLEOTIDE SEQUENCE [LARGE SCALE GENOMIC DNA]</scope>
</reference>
<evidence type="ECO:0000256" key="2">
    <source>
        <dbReference type="ARBA" id="ARBA00004123"/>
    </source>
</evidence>
<keyword evidence="7" id="KW-0805">Transcription regulation</keyword>
<dbReference type="Proteomes" id="UP001642483">
    <property type="component" value="Unassembled WGS sequence"/>
</dbReference>
<evidence type="ECO:0000256" key="9">
    <source>
        <dbReference type="ARBA" id="ARBA00023159"/>
    </source>
</evidence>
<dbReference type="Gene3D" id="4.10.170.10">
    <property type="entry name" value="p53-like tetramerisation domain"/>
    <property type="match status" value="1"/>
</dbReference>
<feature type="compositionally biased region" description="Basic and acidic residues" evidence="12">
    <location>
        <begin position="306"/>
        <end position="316"/>
    </location>
</feature>
<evidence type="ECO:0000256" key="7">
    <source>
        <dbReference type="ARBA" id="ARBA00023015"/>
    </source>
</evidence>
<gene>
    <name evidence="15" type="ORF">CVLEPA_LOCUS466</name>
</gene>
<evidence type="ECO:0000256" key="10">
    <source>
        <dbReference type="ARBA" id="ARBA00023163"/>
    </source>
</evidence>
<evidence type="ECO:0000256" key="4">
    <source>
        <dbReference type="ARBA" id="ARBA00022703"/>
    </source>
</evidence>
<dbReference type="InterPro" id="IPR011615">
    <property type="entry name" value="p53_DNA-bd"/>
</dbReference>